<evidence type="ECO:0000256" key="13">
    <source>
        <dbReference type="ARBA" id="ARBA00023237"/>
    </source>
</evidence>
<evidence type="ECO:0000256" key="15">
    <source>
        <dbReference type="RuleBase" id="RU003357"/>
    </source>
</evidence>
<dbReference type="GO" id="GO:0015891">
    <property type="term" value="P:siderophore transport"/>
    <property type="evidence" value="ECO:0007669"/>
    <property type="project" value="InterPro"/>
</dbReference>
<evidence type="ECO:0000256" key="4">
    <source>
        <dbReference type="ARBA" id="ARBA00022452"/>
    </source>
</evidence>
<dbReference type="InterPro" id="IPR012910">
    <property type="entry name" value="Plug_dom"/>
</dbReference>
<evidence type="ECO:0000313" key="19">
    <source>
        <dbReference type="EMBL" id="ODC05557.1"/>
    </source>
</evidence>
<evidence type="ECO:0000256" key="3">
    <source>
        <dbReference type="ARBA" id="ARBA00022448"/>
    </source>
</evidence>
<protein>
    <submittedName>
        <fullName evidence="19">Ligand-gated channel</fullName>
    </submittedName>
</protein>
<sequence>MLAAETSTAETSATAPKARQEAAQSAESKAQALDKMVVQGEDNQGLVVERSQSGTKTDTDLMDVPQTLSVIPQAQLEIQNPQSVAEAVRYTAGVQDTTGAASRRFDYFKVRGFDVSSTGMLRDGLRGTTNQAWPKVEPYGLERIDVLKGPSSVLYGQNAPGGVVNQISKRPKDEPYREIILSGGRYDRREGKLDISGPLDDQGQYLYRLTALKRDSDTQIDHIEDNKTFIAPSFTWRPSDTTELTLLAEYNKDEFGAPRVFLPTRGTLLSNPNGSISHNTFLDEPGLDNERTQYGLGYILDHQLNDIWTLHSTGRYSHVDLLTNTASGRSLSADLRTYNRMAYRFRIVGDVYALDNRAQADWHWGDVEMQSLVGVDYRHTREDYYLRAGAAAPIDIYEPVYGQGFELNSTMSRTFQYSNQTGIYAQQQMTFDRQWVLTLGGRQDYSKTRTHDLLTPAGSDSRSHQSDDKLTYRAGLVYRADNGLAPYVSYSTSFNPSLGSDFYGDAYDPQTAKQAEVGIRFQPQGFNSLITLSAYQLTQENVLTQDPDNELNRIQTGEVEIKGVELEGRASLSEGFDVIASLTYNDPEVTHSNDGDAQGNQPTNTPEKTASLWLDYTMPAQWLPGLGLGAGVRYIGDTYADSANTLKVPSYTLIDARLSYDLGQLIQGTEGLQLSVNVTNLTDKTYYNGCSLNSCTAGKDRNIIANLRYRW</sequence>
<evidence type="ECO:0000259" key="18">
    <source>
        <dbReference type="Pfam" id="PF07715"/>
    </source>
</evidence>
<keyword evidence="8" id="KW-0408">Iron</keyword>
<dbReference type="InterPro" id="IPR037066">
    <property type="entry name" value="Plug_dom_sf"/>
</dbReference>
<keyword evidence="9" id="KW-0406">Ion transport</keyword>
<dbReference type="Pfam" id="PF07715">
    <property type="entry name" value="Plug"/>
    <property type="match status" value="1"/>
</dbReference>
<evidence type="ECO:0000256" key="8">
    <source>
        <dbReference type="ARBA" id="ARBA00023004"/>
    </source>
</evidence>
<dbReference type="FunFam" id="2.40.170.20:FF:000005">
    <property type="entry name" value="TonB-dependent siderophore receptor"/>
    <property type="match status" value="1"/>
</dbReference>
<evidence type="ECO:0000256" key="9">
    <source>
        <dbReference type="ARBA" id="ARBA00023065"/>
    </source>
</evidence>
<dbReference type="GO" id="GO:0038023">
    <property type="term" value="F:signaling receptor activity"/>
    <property type="evidence" value="ECO:0007669"/>
    <property type="project" value="InterPro"/>
</dbReference>
<keyword evidence="13 14" id="KW-0998">Cell outer membrane</keyword>
<dbReference type="SUPFAM" id="SSF56935">
    <property type="entry name" value="Porins"/>
    <property type="match status" value="1"/>
</dbReference>
<feature type="compositionally biased region" description="Low complexity" evidence="16">
    <location>
        <begin position="1"/>
        <end position="31"/>
    </location>
</feature>
<dbReference type="Gene3D" id="2.170.130.10">
    <property type="entry name" value="TonB-dependent receptor, plug domain"/>
    <property type="match status" value="1"/>
</dbReference>
<dbReference type="InterPro" id="IPR010105">
    <property type="entry name" value="TonB_sidphr_rcpt"/>
</dbReference>
<comment type="subcellular location">
    <subcellularLocation>
        <location evidence="1 14">Cell outer membrane</location>
        <topology evidence="1 14">Multi-pass membrane protein</topology>
    </subcellularLocation>
</comment>
<evidence type="ECO:0000256" key="2">
    <source>
        <dbReference type="ARBA" id="ARBA00009810"/>
    </source>
</evidence>
<dbReference type="InterPro" id="IPR039426">
    <property type="entry name" value="TonB-dep_rcpt-like"/>
</dbReference>
<evidence type="ECO:0000256" key="10">
    <source>
        <dbReference type="ARBA" id="ARBA00023077"/>
    </source>
</evidence>
<dbReference type="EMBL" id="MDTQ01000001">
    <property type="protein sequence ID" value="ODC05557.1"/>
    <property type="molecule type" value="Genomic_DNA"/>
</dbReference>
<gene>
    <name evidence="19" type="ORF">BFW38_17175</name>
</gene>
<keyword evidence="7" id="KW-0732">Signal</keyword>
<feature type="region of interest" description="Disordered" evidence="16">
    <location>
        <begin position="587"/>
        <end position="607"/>
    </location>
</feature>
<dbReference type="PANTHER" id="PTHR32552">
    <property type="entry name" value="FERRICHROME IRON RECEPTOR-RELATED"/>
    <property type="match status" value="1"/>
</dbReference>
<dbReference type="InterPro" id="IPR036942">
    <property type="entry name" value="Beta-barrel_TonB_sf"/>
</dbReference>
<proteinExistence type="inferred from homology"/>
<dbReference type="PANTHER" id="PTHR32552:SF68">
    <property type="entry name" value="FERRICHROME OUTER MEMBRANE TRANSPORTER_PHAGE RECEPTOR"/>
    <property type="match status" value="1"/>
</dbReference>
<dbReference type="GO" id="GO:0015344">
    <property type="term" value="F:siderophore uptake transmembrane transporter activity"/>
    <property type="evidence" value="ECO:0007669"/>
    <property type="project" value="TreeGrafter"/>
</dbReference>
<feature type="domain" description="TonB-dependent receptor plug" evidence="18">
    <location>
        <begin position="61"/>
        <end position="163"/>
    </location>
</feature>
<keyword evidence="5" id="KW-0410">Iron transport</keyword>
<evidence type="ECO:0000256" key="1">
    <source>
        <dbReference type="ARBA" id="ARBA00004571"/>
    </source>
</evidence>
<comment type="similarity">
    <text evidence="2 14 15">Belongs to the TonB-dependent receptor family.</text>
</comment>
<accession>A0A1E2VF02</accession>
<evidence type="ECO:0000256" key="12">
    <source>
        <dbReference type="ARBA" id="ARBA00023170"/>
    </source>
</evidence>
<dbReference type="GO" id="GO:0009279">
    <property type="term" value="C:cell outer membrane"/>
    <property type="evidence" value="ECO:0007669"/>
    <property type="project" value="UniProtKB-SubCell"/>
</dbReference>
<dbReference type="CDD" id="cd01347">
    <property type="entry name" value="ligand_gated_channel"/>
    <property type="match status" value="1"/>
</dbReference>
<keyword evidence="3 14" id="KW-0813">Transport</keyword>
<comment type="caution">
    <text evidence="19">The sequence shown here is derived from an EMBL/GenBank/DDBJ whole genome shotgun (WGS) entry which is preliminary data.</text>
</comment>
<dbReference type="FunFam" id="2.170.130.10:FF:000001">
    <property type="entry name" value="Catecholate siderophore TonB-dependent receptor"/>
    <property type="match status" value="1"/>
</dbReference>
<reference evidence="19 20" key="1">
    <citation type="submission" date="2016-08" db="EMBL/GenBank/DDBJ databases">
        <authorList>
            <person name="Seilhamer J.J."/>
        </authorList>
    </citation>
    <scope>NUCLEOTIDE SEQUENCE [LARGE SCALE GENOMIC DNA]</scope>
    <source>
        <strain evidence="19 20">PH27A</strain>
    </source>
</reference>
<dbReference type="STRING" id="197479.BFW38_17175"/>
<evidence type="ECO:0000256" key="16">
    <source>
        <dbReference type="SAM" id="MobiDB-lite"/>
    </source>
</evidence>
<dbReference type="InterPro" id="IPR000531">
    <property type="entry name" value="Beta-barrel_TonB"/>
</dbReference>
<organism evidence="19 20">
    <name type="scientific">Terasakiispira papahanaumokuakeensis</name>
    <dbReference type="NCBI Taxonomy" id="197479"/>
    <lineage>
        <taxon>Bacteria</taxon>
        <taxon>Pseudomonadati</taxon>
        <taxon>Pseudomonadota</taxon>
        <taxon>Gammaproteobacteria</taxon>
        <taxon>Oceanospirillales</taxon>
        <taxon>Terasakiispira</taxon>
    </lineage>
</organism>
<keyword evidence="11 14" id="KW-0472">Membrane</keyword>
<keyword evidence="20" id="KW-1185">Reference proteome</keyword>
<dbReference type="Gene3D" id="2.40.170.20">
    <property type="entry name" value="TonB-dependent receptor, beta-barrel domain"/>
    <property type="match status" value="1"/>
</dbReference>
<keyword evidence="10 15" id="KW-0798">TonB box</keyword>
<dbReference type="AlphaFoldDB" id="A0A1E2VF02"/>
<evidence type="ECO:0000256" key="6">
    <source>
        <dbReference type="ARBA" id="ARBA00022692"/>
    </source>
</evidence>
<feature type="region of interest" description="Disordered" evidence="16">
    <location>
        <begin position="1"/>
        <end position="60"/>
    </location>
</feature>
<dbReference type="PROSITE" id="PS52016">
    <property type="entry name" value="TONB_DEPENDENT_REC_3"/>
    <property type="match status" value="1"/>
</dbReference>
<feature type="compositionally biased region" description="Polar residues" evidence="16">
    <location>
        <begin position="598"/>
        <end position="607"/>
    </location>
</feature>
<keyword evidence="4 14" id="KW-1134">Transmembrane beta strand</keyword>
<dbReference type="Pfam" id="PF00593">
    <property type="entry name" value="TonB_dep_Rec_b-barrel"/>
    <property type="match status" value="1"/>
</dbReference>
<keyword evidence="6 14" id="KW-0812">Transmembrane</keyword>
<evidence type="ECO:0000256" key="14">
    <source>
        <dbReference type="PROSITE-ProRule" id="PRU01360"/>
    </source>
</evidence>
<evidence type="ECO:0000256" key="7">
    <source>
        <dbReference type="ARBA" id="ARBA00022729"/>
    </source>
</evidence>
<feature type="domain" description="TonB-dependent receptor-like beta-barrel" evidence="17">
    <location>
        <begin position="236"/>
        <end position="681"/>
    </location>
</feature>
<name>A0A1E2VF02_9GAMM</name>
<dbReference type="Proteomes" id="UP000094291">
    <property type="component" value="Unassembled WGS sequence"/>
</dbReference>
<evidence type="ECO:0000256" key="5">
    <source>
        <dbReference type="ARBA" id="ARBA00022496"/>
    </source>
</evidence>
<evidence type="ECO:0000259" key="17">
    <source>
        <dbReference type="Pfam" id="PF00593"/>
    </source>
</evidence>
<dbReference type="NCBIfam" id="TIGR01783">
    <property type="entry name" value="TonB-siderophor"/>
    <property type="match status" value="1"/>
</dbReference>
<keyword evidence="12" id="KW-0675">Receptor</keyword>
<evidence type="ECO:0000256" key="11">
    <source>
        <dbReference type="ARBA" id="ARBA00023136"/>
    </source>
</evidence>
<evidence type="ECO:0000313" key="20">
    <source>
        <dbReference type="Proteomes" id="UP000094291"/>
    </source>
</evidence>